<accession>A0AAJ5C2C5</accession>
<dbReference type="AlphaFoldDB" id="A0AAJ5C2C5"/>
<evidence type="ECO:0000313" key="1">
    <source>
        <dbReference type="EMBL" id="SNX81418.1"/>
    </source>
</evidence>
<organism evidence="1 2">
    <name type="scientific">Melanopsichium pennsylvanicum</name>
    <dbReference type="NCBI Taxonomy" id="63383"/>
    <lineage>
        <taxon>Eukaryota</taxon>
        <taxon>Fungi</taxon>
        <taxon>Dikarya</taxon>
        <taxon>Basidiomycota</taxon>
        <taxon>Ustilaginomycotina</taxon>
        <taxon>Ustilaginomycetes</taxon>
        <taxon>Ustilaginales</taxon>
        <taxon>Ustilaginaceae</taxon>
        <taxon>Melanopsichium</taxon>
    </lineage>
</organism>
<proteinExistence type="predicted"/>
<protein>
    <submittedName>
        <fullName evidence="1">Uncharacterized protein</fullName>
    </submittedName>
</protein>
<sequence length="111" mass="12842">MMWVKKNVRRAQNCPHVRDFHVYVNYFFVEPVFADQVAVNRNLARKQLSHMASSRGALSPQRIAELRTQRERWPALLGNVVRALGMREAVAFPFIRPFVGGISQQAMMRLC</sequence>
<keyword evidence="2" id="KW-1185">Reference proteome</keyword>
<gene>
    <name evidence="1" type="ORF">MEPE_00123</name>
</gene>
<evidence type="ECO:0000313" key="2">
    <source>
        <dbReference type="Proteomes" id="UP001294444"/>
    </source>
</evidence>
<dbReference type="Proteomes" id="UP001294444">
    <property type="component" value="Unassembled WGS sequence"/>
</dbReference>
<name>A0AAJ5C2C5_9BASI</name>
<comment type="caution">
    <text evidence="1">The sequence shown here is derived from an EMBL/GenBank/DDBJ whole genome shotgun (WGS) entry which is preliminary data.</text>
</comment>
<dbReference type="EMBL" id="OAPG01000001">
    <property type="protein sequence ID" value="SNX81418.1"/>
    <property type="molecule type" value="Genomic_DNA"/>
</dbReference>
<reference evidence="1" key="1">
    <citation type="submission" date="2023-10" db="EMBL/GenBank/DDBJ databases">
        <authorList>
            <person name="Guldener U."/>
        </authorList>
    </citation>
    <scope>NUCLEOTIDE SEQUENCE</scope>
    <source>
        <strain evidence="1">Mp4</strain>
    </source>
</reference>